<name>A0A6A4VTN2_AMPAM</name>
<evidence type="ECO:0000256" key="2">
    <source>
        <dbReference type="SAM" id="MobiDB-lite"/>
    </source>
</evidence>
<dbReference type="GO" id="GO:0005813">
    <property type="term" value="C:centrosome"/>
    <property type="evidence" value="ECO:0007669"/>
    <property type="project" value="TreeGrafter"/>
</dbReference>
<keyword evidence="4" id="KW-1185">Reference proteome</keyword>
<protein>
    <recommendedName>
        <fullName evidence="5">HAUS augmin-like complex subunit 5</fullName>
    </recommendedName>
</protein>
<dbReference type="GO" id="GO:0070652">
    <property type="term" value="C:HAUS complex"/>
    <property type="evidence" value="ECO:0007669"/>
    <property type="project" value="InterPro"/>
</dbReference>
<evidence type="ECO:0000256" key="1">
    <source>
        <dbReference type="SAM" id="Coils"/>
    </source>
</evidence>
<dbReference type="GO" id="GO:0051225">
    <property type="term" value="P:spindle assembly"/>
    <property type="evidence" value="ECO:0007669"/>
    <property type="project" value="InterPro"/>
</dbReference>
<dbReference type="OrthoDB" id="2019614at2759"/>
<feature type="coiled-coil region" evidence="1">
    <location>
        <begin position="346"/>
        <end position="394"/>
    </location>
</feature>
<dbReference type="Pfam" id="PF14817">
    <property type="entry name" value="HAUS5"/>
    <property type="match status" value="2"/>
</dbReference>
<proteinExistence type="predicted"/>
<sequence>MPAAAAVAAARTTSHDLHVWLMNEMEYDASGADGGYRTIPSPENLAELCVGELPDVWKYLMEHVYGPHSIHAVKGNLQLCRGRHGKRLVSSPEEKSLQKKKERLTKSLRQVNSSVEHLESEIMKLEEEIISKSSAVLERREACRREQRLAAAHRLHSARCQRELSGTAALTGRLAQLAGERTDGSRPADTHTVCMRQISEATELLAGHIDRCLERAPTADSLARAERSIQATVARHAAADILRSLAGLQQRAGLQLARKLHADTEPPTAGQTSCAPSAGSGDPVTQKIQRSVDELHALHVTWRVTEVTAERETRRLRHQLLQLTEQLASCGHQEEAPVDWPAHLAAAEARGRAAALETAARQLGAEVEALGAARSALEQRYAAIQRNQQLIERNKSHIQLLISLAGDSVALSRQAQQRAAAAAQRQLRPLLSQLEEAQRRAAAQTAAEVDSAGRRLLADIRWVVVDGRPLLSVQLPLYRPPPALLSRRLRCAEAELLELLQALWQQQRADRRAAALRRLRHTLANTAVPADRLEECCRRVQSQTEHERSTLLPQLERLFVNMSQMGAALREARGALHNWTDQPARSAVQQVRHAGHSLRQWEQRYVAALAAGRGPHRPAA</sequence>
<reference evidence="3 4" key="1">
    <citation type="submission" date="2019-07" db="EMBL/GenBank/DDBJ databases">
        <title>Draft genome assembly of a fouling barnacle, Amphibalanus amphitrite (Darwin, 1854): The first reference genome for Thecostraca.</title>
        <authorList>
            <person name="Kim W."/>
        </authorList>
    </citation>
    <scope>NUCLEOTIDE SEQUENCE [LARGE SCALE GENOMIC DNA]</scope>
    <source>
        <strain evidence="3">SNU_AA5</strain>
        <tissue evidence="3">Soma without cirri and trophi</tissue>
    </source>
</reference>
<dbReference type="PANTHER" id="PTHR28588">
    <property type="entry name" value="HAUS AUGMIN-LIKE COMPLEX SUBUNIT 5"/>
    <property type="match status" value="1"/>
</dbReference>
<gene>
    <name evidence="3" type="ORF">FJT64_027790</name>
</gene>
<dbReference type="AlphaFoldDB" id="A0A6A4VTN2"/>
<evidence type="ECO:0008006" key="5">
    <source>
        <dbReference type="Google" id="ProtNLM"/>
    </source>
</evidence>
<dbReference type="Proteomes" id="UP000440578">
    <property type="component" value="Unassembled WGS sequence"/>
</dbReference>
<dbReference type="GO" id="GO:0007098">
    <property type="term" value="P:centrosome cycle"/>
    <property type="evidence" value="ECO:0007669"/>
    <property type="project" value="TreeGrafter"/>
</dbReference>
<organism evidence="3 4">
    <name type="scientific">Amphibalanus amphitrite</name>
    <name type="common">Striped barnacle</name>
    <name type="synonym">Balanus amphitrite</name>
    <dbReference type="NCBI Taxonomy" id="1232801"/>
    <lineage>
        <taxon>Eukaryota</taxon>
        <taxon>Metazoa</taxon>
        <taxon>Ecdysozoa</taxon>
        <taxon>Arthropoda</taxon>
        <taxon>Crustacea</taxon>
        <taxon>Multicrustacea</taxon>
        <taxon>Cirripedia</taxon>
        <taxon>Thoracica</taxon>
        <taxon>Thoracicalcarea</taxon>
        <taxon>Balanomorpha</taxon>
        <taxon>Balanoidea</taxon>
        <taxon>Balanidae</taxon>
        <taxon>Amphibalaninae</taxon>
        <taxon>Amphibalanus</taxon>
    </lineage>
</organism>
<dbReference type="InterPro" id="IPR029131">
    <property type="entry name" value="HAUS5"/>
</dbReference>
<keyword evidence="1" id="KW-0175">Coiled coil</keyword>
<dbReference type="PANTHER" id="PTHR28588:SF1">
    <property type="entry name" value="HAUS AUGMIN-LIKE COMPLEX SUBUNIT 5"/>
    <property type="match status" value="1"/>
</dbReference>
<evidence type="ECO:0000313" key="4">
    <source>
        <dbReference type="Proteomes" id="UP000440578"/>
    </source>
</evidence>
<feature type="region of interest" description="Disordered" evidence="2">
    <location>
        <begin position="263"/>
        <end position="285"/>
    </location>
</feature>
<feature type="coiled-coil region" evidence="1">
    <location>
        <begin position="101"/>
        <end position="135"/>
    </location>
</feature>
<dbReference type="EMBL" id="VIIS01001365">
    <property type="protein sequence ID" value="KAF0299447.1"/>
    <property type="molecule type" value="Genomic_DNA"/>
</dbReference>
<accession>A0A6A4VTN2</accession>
<evidence type="ECO:0000313" key="3">
    <source>
        <dbReference type="EMBL" id="KAF0299447.1"/>
    </source>
</evidence>
<comment type="caution">
    <text evidence="3">The sequence shown here is derived from an EMBL/GenBank/DDBJ whole genome shotgun (WGS) entry which is preliminary data.</text>
</comment>